<dbReference type="EMBL" id="JADOUF010000001">
    <property type="protein sequence ID" value="MBG6134336.1"/>
    <property type="molecule type" value="Genomic_DNA"/>
</dbReference>
<protein>
    <submittedName>
        <fullName evidence="1">Sulfur relay (Sulfurtransferase) DsrF/TusC family protein</fullName>
    </submittedName>
</protein>
<comment type="caution">
    <text evidence="1">The sequence shown here is derived from an EMBL/GenBank/DDBJ whole genome shotgun (WGS) entry which is preliminary data.</text>
</comment>
<name>A0A8J7GBE1_9ACTN</name>
<dbReference type="AlphaFoldDB" id="A0A8J7GBE1"/>
<reference evidence="1" key="1">
    <citation type="submission" date="2020-11" db="EMBL/GenBank/DDBJ databases">
        <title>Sequencing the genomes of 1000 actinobacteria strains.</title>
        <authorList>
            <person name="Klenk H.-P."/>
        </authorList>
    </citation>
    <scope>NUCLEOTIDE SEQUENCE</scope>
    <source>
        <strain evidence="1">DSM 45356</strain>
    </source>
</reference>
<gene>
    <name evidence="1" type="ORF">IW245_000530</name>
</gene>
<dbReference type="SUPFAM" id="SSF75169">
    <property type="entry name" value="DsrEFH-like"/>
    <property type="match status" value="1"/>
</dbReference>
<proteinExistence type="predicted"/>
<organism evidence="1 2">
    <name type="scientific">Longispora fulva</name>
    <dbReference type="NCBI Taxonomy" id="619741"/>
    <lineage>
        <taxon>Bacteria</taxon>
        <taxon>Bacillati</taxon>
        <taxon>Actinomycetota</taxon>
        <taxon>Actinomycetes</taxon>
        <taxon>Micromonosporales</taxon>
        <taxon>Micromonosporaceae</taxon>
        <taxon>Longispora</taxon>
    </lineage>
</organism>
<evidence type="ECO:0000313" key="1">
    <source>
        <dbReference type="EMBL" id="MBG6134336.1"/>
    </source>
</evidence>
<dbReference type="Gene3D" id="3.40.1260.10">
    <property type="entry name" value="DsrEFH-like"/>
    <property type="match status" value="1"/>
</dbReference>
<accession>A0A8J7GBE1</accession>
<dbReference type="Proteomes" id="UP000622552">
    <property type="component" value="Unassembled WGS sequence"/>
</dbReference>
<keyword evidence="2" id="KW-1185">Reference proteome</keyword>
<evidence type="ECO:0000313" key="2">
    <source>
        <dbReference type="Proteomes" id="UP000622552"/>
    </source>
</evidence>
<sequence length="97" mass="10401">MTGFLLVDTGVDRQLAADAAILAEAGHRVVLYLVQDGVTRALRRHEPAGGDAAVWVDGASLAHRALRPEDLRPDATVVDMPQVADLLLADGVRVVWH</sequence>
<dbReference type="InterPro" id="IPR027396">
    <property type="entry name" value="DsrEFH-like"/>
</dbReference>
<dbReference type="RefSeq" id="WP_197001586.1">
    <property type="nucleotide sequence ID" value="NZ_BONS01000033.1"/>
</dbReference>